<dbReference type="EC" id="2.1.1.-" evidence="6"/>
<protein>
    <recommendedName>
        <fullName evidence="6">Ribosomal RNA small subunit methyltransferase G</fullName>
        <ecNumber evidence="6">2.1.1.-</ecNumber>
    </recommendedName>
    <alternativeName>
        <fullName evidence="6">16S rRNA 7-methylguanosine methyltransferase</fullName>
        <shortName evidence="6">16S rRNA m7G methyltransferase</shortName>
    </alternativeName>
</protein>
<name>A0A1C4H6K9_9BIFI</name>
<keyword evidence="5 6" id="KW-0949">S-adenosyl-L-methionine</keyword>
<reference evidence="8" key="1">
    <citation type="submission" date="2016-08" db="EMBL/GenBank/DDBJ databases">
        <authorList>
            <person name="Varghese N."/>
            <person name="Submissions Spin"/>
        </authorList>
    </citation>
    <scope>NUCLEOTIDE SEQUENCE [LARGE SCALE GENOMIC DNA]</scope>
    <source>
        <strain evidence="8">R-52791</strain>
    </source>
</reference>
<dbReference type="RefSeq" id="WP_091848009.1">
    <property type="nucleotide sequence ID" value="NZ_FMBL01000003.1"/>
</dbReference>
<evidence type="ECO:0000256" key="4">
    <source>
        <dbReference type="ARBA" id="ARBA00022679"/>
    </source>
</evidence>
<accession>A0A1C4H6K9</accession>
<dbReference type="GO" id="GO:0005829">
    <property type="term" value="C:cytosol"/>
    <property type="evidence" value="ECO:0007669"/>
    <property type="project" value="TreeGrafter"/>
</dbReference>
<keyword evidence="3 6" id="KW-0489">Methyltransferase</keyword>
<dbReference type="GO" id="GO:0070043">
    <property type="term" value="F:rRNA (guanine-N7-)-methyltransferase activity"/>
    <property type="evidence" value="ECO:0007669"/>
    <property type="project" value="UniProtKB-UniRule"/>
</dbReference>
<feature type="binding site" evidence="6">
    <location>
        <begin position="136"/>
        <end position="137"/>
    </location>
    <ligand>
        <name>S-adenosyl-L-methionine</name>
        <dbReference type="ChEBI" id="CHEBI:59789"/>
    </ligand>
</feature>
<comment type="function">
    <text evidence="6">Specifically methylates the N7 position of a guanine in 16S rRNA.</text>
</comment>
<feature type="binding site" evidence="6">
    <location>
        <position position="85"/>
    </location>
    <ligand>
        <name>S-adenosyl-L-methionine</name>
        <dbReference type="ChEBI" id="CHEBI:59789"/>
    </ligand>
</feature>
<feature type="binding site" evidence="6">
    <location>
        <position position="158"/>
    </location>
    <ligand>
        <name>S-adenosyl-L-methionine</name>
        <dbReference type="ChEBI" id="CHEBI:59789"/>
    </ligand>
</feature>
<dbReference type="NCBIfam" id="TIGR00138">
    <property type="entry name" value="rsmG_gidB"/>
    <property type="match status" value="1"/>
</dbReference>
<evidence type="ECO:0000256" key="2">
    <source>
        <dbReference type="ARBA" id="ARBA00022552"/>
    </source>
</evidence>
<dbReference type="STRING" id="1505727.GA0061077_1170"/>
<evidence type="ECO:0000313" key="8">
    <source>
        <dbReference type="Proteomes" id="UP000242610"/>
    </source>
</evidence>
<keyword evidence="2 6" id="KW-0698">rRNA processing</keyword>
<dbReference type="PANTHER" id="PTHR31760">
    <property type="entry name" value="S-ADENOSYL-L-METHIONINE-DEPENDENT METHYLTRANSFERASES SUPERFAMILY PROTEIN"/>
    <property type="match status" value="1"/>
</dbReference>
<feature type="binding site" evidence="6">
    <location>
        <position position="90"/>
    </location>
    <ligand>
        <name>S-adenosyl-L-methionine</name>
        <dbReference type="ChEBI" id="CHEBI:59789"/>
    </ligand>
</feature>
<sequence>MEFQMHTDDELEHSSLLEDLFGETLLQLRVFQKKLATEGEQRGLIGPRDVDIIWERHILNSAAVVPFIEASVDENERFKTVADVGSGGGFPGIVVAACLPNFKITLIEPMERRVEWLNECVSELGLDNVTVLRERAENCVSDIKHKKGLHPFSVVTCRAVAPLTKLSGWTLPLLKHGGQLIALKGRSAPEELRKAGKEILKYGGCNPEVFDAPIAEGFEPTHVAIINKK</sequence>
<dbReference type="PIRSF" id="PIRSF003078">
    <property type="entry name" value="GidB"/>
    <property type="match status" value="1"/>
</dbReference>
<comment type="caution">
    <text evidence="6">Lacks conserved residue(s) required for the propagation of feature annotation.</text>
</comment>
<keyword evidence="8" id="KW-1185">Reference proteome</keyword>
<dbReference type="OrthoDB" id="9808773at2"/>
<dbReference type="SUPFAM" id="SSF53335">
    <property type="entry name" value="S-adenosyl-L-methionine-dependent methyltransferases"/>
    <property type="match status" value="1"/>
</dbReference>
<gene>
    <name evidence="6" type="primary">rsmG</name>
    <name evidence="7" type="ORF">GA0061077_1170</name>
</gene>
<dbReference type="AlphaFoldDB" id="A0A1C4H6K9"/>
<dbReference type="EMBL" id="FMBL01000003">
    <property type="protein sequence ID" value="SCC80373.1"/>
    <property type="molecule type" value="Genomic_DNA"/>
</dbReference>
<dbReference type="InterPro" id="IPR003682">
    <property type="entry name" value="rRNA_ssu_MeTfrase_G"/>
</dbReference>
<dbReference type="Pfam" id="PF02527">
    <property type="entry name" value="GidB"/>
    <property type="match status" value="1"/>
</dbReference>
<comment type="subcellular location">
    <subcellularLocation>
        <location evidence="6">Cytoplasm</location>
    </subcellularLocation>
</comment>
<dbReference type="Proteomes" id="UP000242610">
    <property type="component" value="Unassembled WGS sequence"/>
</dbReference>
<comment type="similarity">
    <text evidence="6">Belongs to the methyltransferase superfamily. RNA methyltransferase RsmG family.</text>
</comment>
<dbReference type="HAMAP" id="MF_00074">
    <property type="entry name" value="16SrRNA_methyltr_G"/>
    <property type="match status" value="1"/>
</dbReference>
<evidence type="ECO:0000256" key="6">
    <source>
        <dbReference type="HAMAP-Rule" id="MF_00074"/>
    </source>
</evidence>
<keyword evidence="1 6" id="KW-0963">Cytoplasm</keyword>
<keyword evidence="4 6" id="KW-0808">Transferase</keyword>
<evidence type="ECO:0000256" key="5">
    <source>
        <dbReference type="ARBA" id="ARBA00022691"/>
    </source>
</evidence>
<evidence type="ECO:0000256" key="3">
    <source>
        <dbReference type="ARBA" id="ARBA00022603"/>
    </source>
</evidence>
<dbReference type="PANTHER" id="PTHR31760:SF0">
    <property type="entry name" value="S-ADENOSYL-L-METHIONINE-DEPENDENT METHYLTRANSFERASES SUPERFAMILY PROTEIN"/>
    <property type="match status" value="1"/>
</dbReference>
<proteinExistence type="inferred from homology"/>
<dbReference type="InterPro" id="IPR029063">
    <property type="entry name" value="SAM-dependent_MTases_sf"/>
</dbReference>
<evidence type="ECO:0000313" key="7">
    <source>
        <dbReference type="EMBL" id="SCC80373.1"/>
    </source>
</evidence>
<dbReference type="Gene3D" id="3.40.50.150">
    <property type="entry name" value="Vaccinia Virus protein VP39"/>
    <property type="match status" value="1"/>
</dbReference>
<evidence type="ECO:0000256" key="1">
    <source>
        <dbReference type="ARBA" id="ARBA00022490"/>
    </source>
</evidence>
<organism evidence="7 8">
    <name type="scientific">Bifidobacterium commune</name>
    <dbReference type="NCBI Taxonomy" id="1505727"/>
    <lineage>
        <taxon>Bacteria</taxon>
        <taxon>Bacillati</taxon>
        <taxon>Actinomycetota</taxon>
        <taxon>Actinomycetes</taxon>
        <taxon>Bifidobacteriales</taxon>
        <taxon>Bifidobacteriaceae</taxon>
        <taxon>Bifidobacterium</taxon>
    </lineage>
</organism>